<dbReference type="Pfam" id="PF22513">
    <property type="entry name" value="FitA-like_RHH"/>
    <property type="match status" value="1"/>
</dbReference>
<dbReference type="EMBL" id="BMIH01000003">
    <property type="protein sequence ID" value="GGB33821.1"/>
    <property type="molecule type" value="Genomic_DNA"/>
</dbReference>
<sequence length="83" mass="9193">MGQVLIRNIDDETVAAYKEAAAAHGRSLEAELRDLLLRFRPLVGARREQAEQRLAAIRAMTRPVRQTPGEDVVRAARDGDRGA</sequence>
<proteinExistence type="predicted"/>
<dbReference type="AlphaFoldDB" id="A0A916T6R9"/>
<protein>
    <recommendedName>
        <fullName evidence="1">Antitoxin FitA-like ribbon-helix-helix domain-containing protein</fullName>
    </recommendedName>
</protein>
<dbReference type="InterPro" id="IPR010985">
    <property type="entry name" value="Ribbon_hlx_hlx"/>
</dbReference>
<evidence type="ECO:0000313" key="3">
    <source>
        <dbReference type="Proteomes" id="UP000623067"/>
    </source>
</evidence>
<reference evidence="2" key="2">
    <citation type="submission" date="2020-09" db="EMBL/GenBank/DDBJ databases">
        <authorList>
            <person name="Sun Q."/>
            <person name="Zhou Y."/>
        </authorList>
    </citation>
    <scope>NUCLEOTIDE SEQUENCE</scope>
    <source>
        <strain evidence="2">CGMCC 1.15330</strain>
    </source>
</reference>
<accession>A0A916T6R9</accession>
<evidence type="ECO:0000259" key="1">
    <source>
        <dbReference type="Pfam" id="PF22513"/>
    </source>
</evidence>
<evidence type="ECO:0000313" key="2">
    <source>
        <dbReference type="EMBL" id="GGB33821.1"/>
    </source>
</evidence>
<dbReference type="SUPFAM" id="SSF47598">
    <property type="entry name" value="Ribbon-helix-helix"/>
    <property type="match status" value="1"/>
</dbReference>
<dbReference type="InterPro" id="IPR053853">
    <property type="entry name" value="FitA-like_RHH"/>
</dbReference>
<dbReference type="Proteomes" id="UP000623067">
    <property type="component" value="Unassembled WGS sequence"/>
</dbReference>
<comment type="caution">
    <text evidence="2">The sequence shown here is derived from an EMBL/GenBank/DDBJ whole genome shotgun (WGS) entry which is preliminary data.</text>
</comment>
<keyword evidence="3" id="KW-1185">Reference proteome</keyword>
<name>A0A916T6R9_9SPHN</name>
<dbReference type="RefSeq" id="WP_188659027.1">
    <property type="nucleotide sequence ID" value="NZ_BMIH01000003.1"/>
</dbReference>
<gene>
    <name evidence="2" type="ORF">GCM10011380_24120</name>
</gene>
<reference evidence="2" key="1">
    <citation type="journal article" date="2014" name="Int. J. Syst. Evol. Microbiol.">
        <title>Complete genome sequence of Corynebacterium casei LMG S-19264T (=DSM 44701T), isolated from a smear-ripened cheese.</title>
        <authorList>
            <consortium name="US DOE Joint Genome Institute (JGI-PGF)"/>
            <person name="Walter F."/>
            <person name="Albersmeier A."/>
            <person name="Kalinowski J."/>
            <person name="Ruckert C."/>
        </authorList>
    </citation>
    <scope>NUCLEOTIDE SEQUENCE</scope>
    <source>
        <strain evidence="2">CGMCC 1.15330</strain>
    </source>
</reference>
<feature type="domain" description="Antitoxin FitA-like ribbon-helix-helix" evidence="1">
    <location>
        <begin position="3"/>
        <end position="36"/>
    </location>
</feature>
<dbReference type="GO" id="GO:0006355">
    <property type="term" value="P:regulation of DNA-templated transcription"/>
    <property type="evidence" value="ECO:0007669"/>
    <property type="project" value="InterPro"/>
</dbReference>
<organism evidence="2 3">
    <name type="scientific">Sphingomonas metalli</name>
    <dbReference type="NCBI Taxonomy" id="1779358"/>
    <lineage>
        <taxon>Bacteria</taxon>
        <taxon>Pseudomonadati</taxon>
        <taxon>Pseudomonadota</taxon>
        <taxon>Alphaproteobacteria</taxon>
        <taxon>Sphingomonadales</taxon>
        <taxon>Sphingomonadaceae</taxon>
        <taxon>Sphingomonas</taxon>
    </lineage>
</organism>